<feature type="domain" description="DUF4220" evidence="2">
    <location>
        <begin position="26"/>
        <end position="347"/>
    </location>
</feature>
<sequence>MLILTELLRHVSGWPLLSAALSAILWLLYQTADDVAIYVLGHMSLSSRPREEQQLMAFWASLLLVHLGGQDTVTAYAMEDNDLWLRHLFTLMVQAAGAAYVLYKYAGGGSAALLAAAVLMYLVGVGKYLQRVYALKSSRLGSVKEFLEGFEVHEPDKPYPVPACLDDAEGVLQGAHDLLHVCMGQLVDYKVWPSGFQMGCILAYHDRRGNPSGRSKLLELLGMQLSLTRDILYTKTAVTHTWHGFVSRLLWTVSTIVAFFLFRQFAMGGGQVYSKGDMVVTYILLAGALLLEASSLLRVVSSTWTCAWLQGAARFKWFHPTWVYLRRGAKVAQRCRKWSSSIGQHDLSRSHRHNKAGGCYWIASRIGLGQQWNRLRSCDSIVISHDVEDLLLNEVQRMVEACGGNDEEHIMRSPDQLALGAWGTGGSGARFYDGVVGVEEAGFNGSILAWHYATDAFLGLFDRRCILPADGNKKDDLQDETERQEKRERQQRVAEAIRVLSRYMMFLLVERPRLLPSPFRHSQYDDFCSEFQEFSRFEVEDDDLIPDALQPAVRLAKNMLARSEVEGVEEVLRAISMVWVEKLCYAASHCINNSHARQLSSGTEFITVAWILTTALFNRFYRDHPVFKEQADHFLQRH</sequence>
<feature type="transmembrane region" description="Helical" evidence="1">
    <location>
        <begin position="109"/>
        <end position="129"/>
    </location>
</feature>
<dbReference type="Pfam" id="PF13968">
    <property type="entry name" value="DUF4220"/>
    <property type="match status" value="1"/>
</dbReference>
<feature type="transmembrane region" description="Helical" evidence="1">
    <location>
        <begin position="249"/>
        <end position="267"/>
    </location>
</feature>
<dbReference type="Pfam" id="PF04578">
    <property type="entry name" value="DUF594"/>
    <property type="match status" value="1"/>
</dbReference>
<dbReference type="PANTHER" id="PTHR31325">
    <property type="entry name" value="OS01G0798800 PROTEIN-RELATED"/>
    <property type="match status" value="1"/>
</dbReference>
<protein>
    <recommendedName>
        <fullName evidence="2">DUF4220 domain-containing protein</fullName>
    </recommendedName>
</protein>
<dbReference type="InterPro" id="IPR007658">
    <property type="entry name" value="DUF594"/>
</dbReference>
<dbReference type="AlphaFoldDB" id="A0AAD8WYP3"/>
<evidence type="ECO:0000313" key="4">
    <source>
        <dbReference type="Proteomes" id="UP001231189"/>
    </source>
</evidence>
<keyword evidence="4" id="KW-1185">Reference proteome</keyword>
<feature type="transmembrane region" description="Helical" evidence="1">
    <location>
        <begin position="279"/>
        <end position="300"/>
    </location>
</feature>
<organism evidence="3 4">
    <name type="scientific">Lolium multiflorum</name>
    <name type="common">Italian ryegrass</name>
    <name type="synonym">Lolium perenne subsp. multiflorum</name>
    <dbReference type="NCBI Taxonomy" id="4521"/>
    <lineage>
        <taxon>Eukaryota</taxon>
        <taxon>Viridiplantae</taxon>
        <taxon>Streptophyta</taxon>
        <taxon>Embryophyta</taxon>
        <taxon>Tracheophyta</taxon>
        <taxon>Spermatophyta</taxon>
        <taxon>Magnoliopsida</taxon>
        <taxon>Liliopsida</taxon>
        <taxon>Poales</taxon>
        <taxon>Poaceae</taxon>
        <taxon>BOP clade</taxon>
        <taxon>Pooideae</taxon>
        <taxon>Poodae</taxon>
        <taxon>Poeae</taxon>
        <taxon>Poeae Chloroplast Group 2 (Poeae type)</taxon>
        <taxon>Loliodinae</taxon>
        <taxon>Loliinae</taxon>
        <taxon>Lolium</taxon>
    </lineage>
</organism>
<reference evidence="3" key="1">
    <citation type="submission" date="2023-07" db="EMBL/GenBank/DDBJ databases">
        <title>A chromosome-level genome assembly of Lolium multiflorum.</title>
        <authorList>
            <person name="Chen Y."/>
            <person name="Copetti D."/>
            <person name="Kolliker R."/>
            <person name="Studer B."/>
        </authorList>
    </citation>
    <scope>NUCLEOTIDE SEQUENCE</scope>
    <source>
        <strain evidence="3">02402/16</strain>
        <tissue evidence="3">Leaf</tissue>
    </source>
</reference>
<keyword evidence="1" id="KW-0472">Membrane</keyword>
<dbReference type="Proteomes" id="UP001231189">
    <property type="component" value="Unassembled WGS sequence"/>
</dbReference>
<proteinExistence type="predicted"/>
<evidence type="ECO:0000259" key="2">
    <source>
        <dbReference type="Pfam" id="PF13968"/>
    </source>
</evidence>
<feature type="transmembrane region" description="Helical" evidence="1">
    <location>
        <begin position="84"/>
        <end position="103"/>
    </location>
</feature>
<evidence type="ECO:0000313" key="3">
    <source>
        <dbReference type="EMBL" id="KAK1685937.1"/>
    </source>
</evidence>
<dbReference type="EMBL" id="JAUUTY010000002">
    <property type="protein sequence ID" value="KAK1685937.1"/>
    <property type="molecule type" value="Genomic_DNA"/>
</dbReference>
<keyword evidence="1" id="KW-1133">Transmembrane helix</keyword>
<keyword evidence="1" id="KW-0812">Transmembrane</keyword>
<name>A0AAD8WYP3_LOLMU</name>
<dbReference type="InterPro" id="IPR025315">
    <property type="entry name" value="DUF4220"/>
</dbReference>
<comment type="caution">
    <text evidence="3">The sequence shown here is derived from an EMBL/GenBank/DDBJ whole genome shotgun (WGS) entry which is preliminary data.</text>
</comment>
<evidence type="ECO:0000256" key="1">
    <source>
        <dbReference type="SAM" id="Phobius"/>
    </source>
</evidence>
<gene>
    <name evidence="3" type="ORF">QYE76_046785</name>
</gene>
<accession>A0AAD8WYP3</accession>